<feature type="chain" id="PRO_5013050357" evidence="6">
    <location>
        <begin position="24"/>
        <end position="421"/>
    </location>
</feature>
<evidence type="ECO:0000256" key="1">
    <source>
        <dbReference type="ARBA" id="ARBA00004834"/>
    </source>
</evidence>
<protein>
    <submittedName>
        <fullName evidence="7">Glycoside hydrolase</fullName>
    </submittedName>
</protein>
<dbReference type="AlphaFoldDB" id="A0A1Y1CRB9"/>
<dbReference type="GO" id="GO:0004553">
    <property type="term" value="F:hydrolase activity, hydrolyzing O-glycosyl compounds"/>
    <property type="evidence" value="ECO:0007669"/>
    <property type="project" value="InterPro"/>
</dbReference>
<dbReference type="CDD" id="cd08992">
    <property type="entry name" value="GH117"/>
    <property type="match status" value="1"/>
</dbReference>
<proteinExistence type="inferred from homology"/>
<dbReference type="InterPro" id="IPR050727">
    <property type="entry name" value="GH43_arabinanases"/>
</dbReference>
<evidence type="ECO:0000256" key="5">
    <source>
        <dbReference type="RuleBase" id="RU361187"/>
    </source>
</evidence>
<dbReference type="RefSeq" id="WP_096432821.1">
    <property type="nucleotide sequence ID" value="NZ_AP018042.1"/>
</dbReference>
<dbReference type="PANTHER" id="PTHR43301">
    <property type="entry name" value="ARABINAN ENDO-1,5-ALPHA-L-ARABINOSIDASE"/>
    <property type="match status" value="1"/>
</dbReference>
<dbReference type="InterPro" id="IPR023296">
    <property type="entry name" value="Glyco_hydro_beta-prop_sf"/>
</dbReference>
<keyword evidence="4 5" id="KW-0326">Glycosidase</keyword>
<dbReference type="Gene3D" id="2.115.10.20">
    <property type="entry name" value="Glycosyl hydrolase domain, family 43"/>
    <property type="match status" value="1"/>
</dbReference>
<evidence type="ECO:0000256" key="2">
    <source>
        <dbReference type="ARBA" id="ARBA00009865"/>
    </source>
</evidence>
<dbReference type="KEGG" id="mbas:ALGA_4181"/>
<dbReference type="OrthoDB" id="9763933at2"/>
<name>A0A1Y1CRB9_9BACT</name>
<sequence>MIQKTLSRIILVGICAVSVFACKAQTKNTDGFPFVLPKEKPNRALSAAMERNYDAYLAPTPQENELYSQFKYTKLKGFDYNNDDGTISRRDPSKVILANGKYYVWYTHRDTPTPPQGAEKCNDTIPSSDWDLCDIWYATSKDGFTWEEQGVAVPRPPKPNVGWRSVATSDILVWKGKYYLYYQGFMEASGKRGDDCPVAVSYADSPDGPWTAYNKVVIPNGAEGDWDQFSIHDPYPLVYKGKIYLYYKSDANGQPNLVRMQGLAVADNPLGPFEKNPLNPVINSGHETTLFPFKTGIAALVIRDGNEHNTVQYAEDGINFNIASITYLMPNAGGPYIPDAFTDTKDGRGITWGISHFTTVTSWATNHAVLTRFDCDLSQDVNDPSMKHSNTYYKPEFYYNHGLNGKQRERVQQENKRLLDQ</sequence>
<reference evidence="8" key="2">
    <citation type="journal article" date="2020" name="Antonie Van Leeuwenhoek">
        <title>Labilibaculum antarcticum sp. nov., a novel facultative anaerobic, psychrotorelant bacterium isolated from marine sediment of Antarctica.</title>
        <authorList>
            <person name="Watanabe M."/>
            <person name="Kojima H."/>
            <person name="Fukui M."/>
        </authorList>
    </citation>
    <scope>NUCLEOTIDE SEQUENCE [LARGE SCALE GENOMIC DNA]</scope>
    <source>
        <strain evidence="8">SPP2</strain>
    </source>
</reference>
<evidence type="ECO:0000256" key="3">
    <source>
        <dbReference type="ARBA" id="ARBA00022801"/>
    </source>
</evidence>
<keyword evidence="8" id="KW-1185">Reference proteome</keyword>
<dbReference type="Pfam" id="PF04616">
    <property type="entry name" value="Glyco_hydro_43"/>
    <property type="match status" value="1"/>
</dbReference>
<gene>
    <name evidence="7" type="ORF">ALGA_4181</name>
</gene>
<comment type="pathway">
    <text evidence="1">Glycan metabolism; L-arabinan degradation.</text>
</comment>
<evidence type="ECO:0000256" key="4">
    <source>
        <dbReference type="ARBA" id="ARBA00023295"/>
    </source>
</evidence>
<keyword evidence="3 5" id="KW-0378">Hydrolase</keyword>
<comment type="similarity">
    <text evidence="2 5">Belongs to the glycosyl hydrolase 43 family.</text>
</comment>
<evidence type="ECO:0000313" key="8">
    <source>
        <dbReference type="Proteomes" id="UP000218267"/>
    </source>
</evidence>
<dbReference type="GO" id="GO:0005975">
    <property type="term" value="P:carbohydrate metabolic process"/>
    <property type="evidence" value="ECO:0007669"/>
    <property type="project" value="InterPro"/>
</dbReference>
<evidence type="ECO:0000313" key="7">
    <source>
        <dbReference type="EMBL" id="BAX82472.1"/>
    </source>
</evidence>
<reference evidence="7 8" key="1">
    <citation type="journal article" date="2018" name="Mar. Genomics">
        <title>Complete genome sequence of Marinifilaceae bacterium strain SPP2, isolated from the Antarctic marine sediment.</title>
        <authorList>
            <person name="Watanabe M."/>
            <person name="Kojima H."/>
            <person name="Fukui M."/>
        </authorList>
    </citation>
    <scope>NUCLEOTIDE SEQUENCE [LARGE SCALE GENOMIC DNA]</scope>
    <source>
        <strain evidence="7 8">SPP2</strain>
    </source>
</reference>
<organism evidence="7 8">
    <name type="scientific">Labilibaculum antarcticum</name>
    <dbReference type="NCBI Taxonomy" id="1717717"/>
    <lineage>
        <taxon>Bacteria</taxon>
        <taxon>Pseudomonadati</taxon>
        <taxon>Bacteroidota</taxon>
        <taxon>Bacteroidia</taxon>
        <taxon>Marinilabiliales</taxon>
        <taxon>Marinifilaceae</taxon>
        <taxon>Labilibaculum</taxon>
    </lineage>
</organism>
<dbReference type="InterPro" id="IPR006710">
    <property type="entry name" value="Glyco_hydro_43"/>
</dbReference>
<keyword evidence="6" id="KW-0732">Signal</keyword>
<dbReference type="SUPFAM" id="SSF75005">
    <property type="entry name" value="Arabinanase/levansucrase/invertase"/>
    <property type="match status" value="1"/>
</dbReference>
<dbReference type="PROSITE" id="PS51257">
    <property type="entry name" value="PROKAR_LIPOPROTEIN"/>
    <property type="match status" value="1"/>
</dbReference>
<feature type="signal peptide" evidence="6">
    <location>
        <begin position="1"/>
        <end position="23"/>
    </location>
</feature>
<dbReference type="PANTHER" id="PTHR43301:SF3">
    <property type="entry name" value="ARABINAN ENDO-1,5-ALPHA-L-ARABINOSIDASE A-RELATED"/>
    <property type="match status" value="1"/>
</dbReference>
<accession>A0A1Y1CRB9</accession>
<dbReference type="Proteomes" id="UP000218267">
    <property type="component" value="Chromosome"/>
</dbReference>
<evidence type="ECO:0000256" key="6">
    <source>
        <dbReference type="SAM" id="SignalP"/>
    </source>
</evidence>
<dbReference type="EMBL" id="AP018042">
    <property type="protein sequence ID" value="BAX82472.1"/>
    <property type="molecule type" value="Genomic_DNA"/>
</dbReference>